<gene>
    <name evidence="5" type="ORF">B0A71_01480</name>
    <name evidence="4" type="ORF">BHE19_01455</name>
</gene>
<dbReference type="InterPro" id="IPR006638">
    <property type="entry name" value="Elp3/MiaA/NifB-like_rSAM"/>
</dbReference>
<comment type="function">
    <text evidence="2">Probably acts as a heme chaperone, transferring heme to an unknown acceptor. Binds one molecule of heme per monomer, possibly covalently. Binds 1 [4Fe-4S] cluster. The cluster is coordinated with 3 cysteines and an exchangeable S-adenosyl-L-methionine.</text>
</comment>
<dbReference type="NCBIfam" id="TIGR00539">
    <property type="entry name" value="hemN_rel"/>
    <property type="match status" value="1"/>
</dbReference>
<dbReference type="SFLD" id="SFLDF00288">
    <property type="entry name" value="HemN-like__clustered_with_nucl"/>
    <property type="match status" value="1"/>
</dbReference>
<comment type="similarity">
    <text evidence="1">Belongs to the anaerobic coproporphyrinogen-III oxidase family. HemW subfamily.</text>
</comment>
<sequence length="385" mass="43910">MSGIYIHIPFCKQACHYCDFHFSTSMKKKDEMVLALAKEIILRKNELNLTDSARSDNQIETIYFGGGTPSVLSNDEINFLIETVYKNYNVAENPEITLEANPDDLSPERILELSKSPINRLSIGIQSFYEDDLKMMNRAHNSVEAKKCLEEATKYFDNISLDLIYGIPGMTDEMWKQNIETALSFGIPHISSYALTVEPKTALKKLIDTGKIAEPQDEAASNHFMILVDILQKNGFIHYELSNFGKEGYFSKNNSAYWLGKKYIGIGPSAHSFDGHKRGWNIANNALYLKAIQHDELPIETEILTVSDRYNEYIMTGLRTIWGVSLERIENEFGSEYLNYLLKQSQKFLTDDLLSIENNILRPTLKGKFLTDGIASDLFYLNLEE</sequence>
<reference evidence="6" key="1">
    <citation type="submission" date="2016-09" db="EMBL/GenBank/DDBJ databases">
        <authorList>
            <person name="Chen S."/>
            <person name="Walker E."/>
        </authorList>
    </citation>
    <scope>NUCLEOTIDE SEQUENCE [LARGE SCALE GENOMIC DNA]</scope>
    <source>
        <strain evidence="6">MSU</strain>
    </source>
</reference>
<accession>A0A1S1J8V3</accession>
<dbReference type="InterPro" id="IPR034505">
    <property type="entry name" value="Coproporphyrinogen-III_oxidase"/>
</dbReference>
<keyword evidence="2" id="KW-0349">Heme</keyword>
<reference evidence="4" key="2">
    <citation type="submission" date="2016-09" db="EMBL/GenBank/DDBJ databases">
        <authorList>
            <person name="Capua I."/>
            <person name="De Benedictis P."/>
            <person name="Joannis T."/>
            <person name="Lombin L.H."/>
            <person name="Cattoli G."/>
        </authorList>
    </citation>
    <scope>NUCLEOTIDE SEQUENCE [LARGE SCALE GENOMIC DNA]</scope>
    <source>
        <strain evidence="4">MSU</strain>
    </source>
</reference>
<dbReference type="STRING" id="1278819.BHE19_01455"/>
<dbReference type="PANTHER" id="PTHR13932">
    <property type="entry name" value="COPROPORPHYRINIGEN III OXIDASE"/>
    <property type="match status" value="1"/>
</dbReference>
<dbReference type="PANTHER" id="PTHR13932:SF5">
    <property type="entry name" value="RADICAL S-ADENOSYL METHIONINE DOMAIN-CONTAINING PROTEIN 1, MITOCHONDRIAL"/>
    <property type="match status" value="1"/>
</dbReference>
<dbReference type="GO" id="GO:0004109">
    <property type="term" value="F:coproporphyrinogen oxidase activity"/>
    <property type="evidence" value="ECO:0007669"/>
    <property type="project" value="InterPro"/>
</dbReference>
<comment type="caution">
    <text evidence="4">The sequence shown here is derived from an EMBL/GenBank/DDBJ whole genome shotgun (WGS) entry which is preliminary data.</text>
</comment>
<dbReference type="InterPro" id="IPR004559">
    <property type="entry name" value="HemW-like"/>
</dbReference>
<keyword evidence="2" id="KW-0143">Chaperone</keyword>
<dbReference type="InterPro" id="IPR023404">
    <property type="entry name" value="rSAM_horseshoe"/>
</dbReference>
<protein>
    <recommendedName>
        <fullName evidence="2">Heme chaperone HemW</fullName>
    </recommendedName>
</protein>
<keyword evidence="2" id="KW-0963">Cytoplasm</keyword>
<dbReference type="InterPro" id="IPR007197">
    <property type="entry name" value="rSAM"/>
</dbReference>
<proteinExistence type="inferred from homology"/>
<feature type="domain" description="Radical SAM core" evidence="3">
    <location>
        <begin position="1"/>
        <end position="237"/>
    </location>
</feature>
<dbReference type="SFLD" id="SFLDF00562">
    <property type="entry name" value="HemN-like__clustered_with_heat"/>
    <property type="match status" value="1"/>
</dbReference>
<keyword evidence="2" id="KW-0479">Metal-binding</keyword>
<organism evidence="4 6">
    <name type="scientific">Flavobacterium tructae</name>
    <dbReference type="NCBI Taxonomy" id="1114873"/>
    <lineage>
        <taxon>Bacteria</taxon>
        <taxon>Pseudomonadati</taxon>
        <taxon>Bacteroidota</taxon>
        <taxon>Flavobacteriia</taxon>
        <taxon>Flavobacteriales</taxon>
        <taxon>Flavobacteriaceae</taxon>
        <taxon>Flavobacterium</taxon>
    </lineage>
</organism>
<dbReference type="EMBL" id="MIKE01000011">
    <property type="protein sequence ID" value="OHT46210.1"/>
    <property type="molecule type" value="Genomic_DNA"/>
</dbReference>
<dbReference type="PROSITE" id="PS51918">
    <property type="entry name" value="RADICAL_SAM"/>
    <property type="match status" value="1"/>
</dbReference>
<dbReference type="SMART" id="SM00729">
    <property type="entry name" value="Elp3"/>
    <property type="match status" value="1"/>
</dbReference>
<keyword evidence="2" id="KW-0411">Iron-sulfur</keyword>
<dbReference type="Gene3D" id="3.80.30.20">
    <property type="entry name" value="tm_1862 like domain"/>
    <property type="match status" value="1"/>
</dbReference>
<evidence type="ECO:0000256" key="1">
    <source>
        <dbReference type="ARBA" id="ARBA00006100"/>
    </source>
</evidence>
<dbReference type="RefSeq" id="WP_070906017.1">
    <property type="nucleotide sequence ID" value="NZ_MIKE01000011.1"/>
</dbReference>
<dbReference type="CDD" id="cd01335">
    <property type="entry name" value="Radical_SAM"/>
    <property type="match status" value="1"/>
</dbReference>
<keyword evidence="2" id="KW-0949">S-adenosyl-L-methionine</keyword>
<dbReference type="GO" id="GO:0005737">
    <property type="term" value="C:cytoplasm"/>
    <property type="evidence" value="ECO:0007669"/>
    <property type="project" value="UniProtKB-SubCell"/>
</dbReference>
<evidence type="ECO:0000313" key="6">
    <source>
        <dbReference type="Proteomes" id="UP000180252"/>
    </source>
</evidence>
<evidence type="ECO:0000256" key="2">
    <source>
        <dbReference type="RuleBase" id="RU364116"/>
    </source>
</evidence>
<dbReference type="InterPro" id="IPR058240">
    <property type="entry name" value="rSAM_sf"/>
</dbReference>
<keyword evidence="2" id="KW-0004">4Fe-4S</keyword>
<dbReference type="Pfam" id="PF06969">
    <property type="entry name" value="HemN_C"/>
    <property type="match status" value="1"/>
</dbReference>
<dbReference type="GO" id="GO:0006779">
    <property type="term" value="P:porphyrin-containing compound biosynthetic process"/>
    <property type="evidence" value="ECO:0007669"/>
    <property type="project" value="InterPro"/>
</dbReference>
<reference evidence="5 7" key="3">
    <citation type="submission" date="2016-11" db="EMBL/GenBank/DDBJ databases">
        <title>Whole genomes of Flavobacteriaceae.</title>
        <authorList>
            <person name="Stine C."/>
            <person name="Li C."/>
            <person name="Tadesse D."/>
        </authorList>
    </citation>
    <scope>NUCLEOTIDE SEQUENCE [LARGE SCALE GENOMIC DNA]</scope>
    <source>
        <strain evidence="5 7">ATCC BAA-2541</strain>
    </source>
</reference>
<dbReference type="Proteomes" id="UP000180252">
    <property type="component" value="Unassembled WGS sequence"/>
</dbReference>
<evidence type="ECO:0000313" key="7">
    <source>
        <dbReference type="Proteomes" id="UP000198319"/>
    </source>
</evidence>
<keyword evidence="7" id="KW-1185">Reference proteome</keyword>
<evidence type="ECO:0000313" key="4">
    <source>
        <dbReference type="EMBL" id="OHT46210.1"/>
    </source>
</evidence>
<dbReference type="AlphaFoldDB" id="A0A1S1J8V3"/>
<dbReference type="GO" id="GO:0051539">
    <property type="term" value="F:4 iron, 4 sulfur cluster binding"/>
    <property type="evidence" value="ECO:0007669"/>
    <property type="project" value="UniProtKB-UniRule"/>
</dbReference>
<dbReference type="OrthoDB" id="9808022at2"/>
<keyword evidence="2" id="KW-0408">Iron</keyword>
<evidence type="ECO:0000313" key="5">
    <source>
        <dbReference type="EMBL" id="OXB22169.1"/>
    </source>
</evidence>
<dbReference type="SUPFAM" id="SSF102114">
    <property type="entry name" value="Radical SAM enzymes"/>
    <property type="match status" value="1"/>
</dbReference>
<dbReference type="GO" id="GO:0046872">
    <property type="term" value="F:metal ion binding"/>
    <property type="evidence" value="ECO:0007669"/>
    <property type="project" value="UniProtKB-UniRule"/>
</dbReference>
<dbReference type="Proteomes" id="UP000198319">
    <property type="component" value="Unassembled WGS sequence"/>
</dbReference>
<name>A0A1S1J8V3_9FLAO</name>
<dbReference type="Pfam" id="PF04055">
    <property type="entry name" value="Radical_SAM"/>
    <property type="match status" value="1"/>
</dbReference>
<dbReference type="EMBL" id="MUHG01000002">
    <property type="protein sequence ID" value="OXB22169.1"/>
    <property type="molecule type" value="Genomic_DNA"/>
</dbReference>
<comment type="subcellular location">
    <subcellularLocation>
        <location evidence="2">Cytoplasm</location>
    </subcellularLocation>
</comment>
<evidence type="ECO:0000259" key="3">
    <source>
        <dbReference type="PROSITE" id="PS51918"/>
    </source>
</evidence>
<dbReference type="SFLD" id="SFLDG01065">
    <property type="entry name" value="anaerobic_coproporphyrinogen-I"/>
    <property type="match status" value="1"/>
</dbReference>
<dbReference type="SFLD" id="SFLDS00029">
    <property type="entry name" value="Radical_SAM"/>
    <property type="match status" value="1"/>
</dbReference>
<dbReference type="InterPro" id="IPR010723">
    <property type="entry name" value="HemN_C"/>
</dbReference>